<protein>
    <submittedName>
        <fullName evidence="1">Uncharacterized protein</fullName>
    </submittedName>
</protein>
<proteinExistence type="predicted"/>
<dbReference type="EMBL" id="BGZK01002258">
    <property type="protein sequence ID" value="GBP92287.1"/>
    <property type="molecule type" value="Genomic_DNA"/>
</dbReference>
<name>A0A4C2A080_EUMVA</name>
<reference evidence="1 2" key="1">
    <citation type="journal article" date="2019" name="Commun. Biol.">
        <title>The bagworm genome reveals a unique fibroin gene that provides high tensile strength.</title>
        <authorList>
            <person name="Kono N."/>
            <person name="Nakamura H."/>
            <person name="Ohtoshi R."/>
            <person name="Tomita M."/>
            <person name="Numata K."/>
            <person name="Arakawa K."/>
        </authorList>
    </citation>
    <scope>NUCLEOTIDE SEQUENCE [LARGE SCALE GENOMIC DNA]</scope>
</reference>
<gene>
    <name evidence="1" type="ORF">EVAR_24956_1</name>
</gene>
<sequence>MQTAISTRRSGVLKLPTDSKLPTPNRLTRREVVQDIYHAKSLPLSLIETVFGFYKTHVFRFLLNYRSDIDLTIKSNRILHPKQIISSEADIKWRPDKIEISHYTFIELRVKTEAEKMLIIIVFNVR</sequence>
<keyword evidence="2" id="KW-1185">Reference proteome</keyword>
<evidence type="ECO:0000313" key="2">
    <source>
        <dbReference type="Proteomes" id="UP000299102"/>
    </source>
</evidence>
<organism evidence="1 2">
    <name type="scientific">Eumeta variegata</name>
    <name type="common">Bagworm moth</name>
    <name type="synonym">Eumeta japonica</name>
    <dbReference type="NCBI Taxonomy" id="151549"/>
    <lineage>
        <taxon>Eukaryota</taxon>
        <taxon>Metazoa</taxon>
        <taxon>Ecdysozoa</taxon>
        <taxon>Arthropoda</taxon>
        <taxon>Hexapoda</taxon>
        <taxon>Insecta</taxon>
        <taxon>Pterygota</taxon>
        <taxon>Neoptera</taxon>
        <taxon>Endopterygota</taxon>
        <taxon>Lepidoptera</taxon>
        <taxon>Glossata</taxon>
        <taxon>Ditrysia</taxon>
        <taxon>Tineoidea</taxon>
        <taxon>Psychidae</taxon>
        <taxon>Oiketicinae</taxon>
        <taxon>Eumeta</taxon>
    </lineage>
</organism>
<dbReference type="Proteomes" id="UP000299102">
    <property type="component" value="Unassembled WGS sequence"/>
</dbReference>
<comment type="caution">
    <text evidence="1">The sequence shown here is derived from an EMBL/GenBank/DDBJ whole genome shotgun (WGS) entry which is preliminary data.</text>
</comment>
<evidence type="ECO:0000313" key="1">
    <source>
        <dbReference type="EMBL" id="GBP92287.1"/>
    </source>
</evidence>
<dbReference type="AlphaFoldDB" id="A0A4C2A080"/>
<accession>A0A4C2A080</accession>